<dbReference type="InterPro" id="IPR043128">
    <property type="entry name" value="Rev_trsase/Diguanyl_cyclase"/>
</dbReference>
<dbReference type="CDD" id="cd09274">
    <property type="entry name" value="RNase_HI_RT_Ty3"/>
    <property type="match status" value="1"/>
</dbReference>
<accession>A0A0J7K8C3</accession>
<feature type="region of interest" description="Disordered" evidence="7">
    <location>
        <begin position="790"/>
        <end position="840"/>
    </location>
</feature>
<dbReference type="FunFam" id="3.30.70.270:FF:000164">
    <property type="match status" value="1"/>
</dbReference>
<dbReference type="InterPro" id="IPR041588">
    <property type="entry name" value="Integrase_H2C2"/>
</dbReference>
<evidence type="ECO:0000256" key="3">
    <source>
        <dbReference type="ARBA" id="ARBA00022722"/>
    </source>
</evidence>
<dbReference type="EC" id="2.7.7.49" evidence="1"/>
<feature type="domain" description="Reverse transcriptase" evidence="8">
    <location>
        <begin position="1"/>
        <end position="178"/>
    </location>
</feature>
<evidence type="ECO:0000259" key="9">
    <source>
        <dbReference type="PROSITE" id="PS50994"/>
    </source>
</evidence>
<dbReference type="PANTHER" id="PTHR37984">
    <property type="entry name" value="PROTEIN CBG26694"/>
    <property type="match status" value="1"/>
</dbReference>
<dbReference type="EMBL" id="LBMM01012030">
    <property type="protein sequence ID" value="KMQ86466.1"/>
    <property type="molecule type" value="Genomic_DNA"/>
</dbReference>
<sequence length="840" mass="96533">MELGIVRPSKSSWSSPLHMVPKSGEEWRPCGDYRALNARTVPDEYPVRHIQDFAMELRDKRVFSTIDLVRAYHQIPVAEKDIPKTAITTPFGMFEFPYMSFGLRNAAQTFQRFIDEVLRGLDYCYAYIDDILIASETTEEHCEHLRVLFERLQEYGVIVNPAKCVFGQPEVEFLGYQVTGDGTRPLPARVKAIADYEEPRTAKELRRFLGMINFYRRFLPKAAEIQAPLNELLHGEVKGKTPITWTPQAQEAFKITKESLTQATLIAHPKLNAELALFTDASDNSVGAVLQQRVEEEWEPLGFFSKKLSPTETKYSAFDRELLAIYLAVKYFRHMIEARKFIIYTDHKPLIYAFQKKPEKCTPRQFRHLDLIGQFSTDVRHIKGEENIVADALSRVAEIKMPLDYEALAKSQNDDAECEKYIGRTNGLKLKRIEIPGAGIAVWCDATTEIPRPFLTRPFRRAAFDTLHDLAHPGVRATVRLVTQRYVWPSIKKDCSSWARACIRCQRAKITRHVMAPRGTFELPSQRFEHIHADIIIMPVSDGKRYCLTCVDRFTRWPEAFPMENQEAETVARTLYHGWISRFGVPLRITTDQGRQFEAHLFKEMSELLGAKHLRTTAYHPQANGMVERLHRQLKAAIKCHGSDRWTEVLPTVLMGIRAAWKDDIQATPAELVYGGTLRLPGQFLNRQSGEERDVSSFVTELRRHFERVQPTEGTQHGKRRPFVFKELRTVEHVFVRHDGPKTQLQMPYDGPFPVIKRSEKTFVVHMHGKNQTISVDRLKPAYIISDEAIDRAEPTAGTPGAREESASPEQRGEARPAGEERETRTRSGRRVRFPDRYQA</sequence>
<name>A0A0J7K8C3_LASNI</name>
<dbReference type="Pfam" id="PF00665">
    <property type="entry name" value="rve"/>
    <property type="match status" value="1"/>
</dbReference>
<dbReference type="PANTHER" id="PTHR37984:SF5">
    <property type="entry name" value="PROTEIN NYNRIN-LIKE"/>
    <property type="match status" value="1"/>
</dbReference>
<organism evidence="10 11">
    <name type="scientific">Lasius niger</name>
    <name type="common">Black garden ant</name>
    <dbReference type="NCBI Taxonomy" id="67767"/>
    <lineage>
        <taxon>Eukaryota</taxon>
        <taxon>Metazoa</taxon>
        <taxon>Ecdysozoa</taxon>
        <taxon>Arthropoda</taxon>
        <taxon>Hexapoda</taxon>
        <taxon>Insecta</taxon>
        <taxon>Pterygota</taxon>
        <taxon>Neoptera</taxon>
        <taxon>Endopterygota</taxon>
        <taxon>Hymenoptera</taxon>
        <taxon>Apocrita</taxon>
        <taxon>Aculeata</taxon>
        <taxon>Formicoidea</taxon>
        <taxon>Formicidae</taxon>
        <taxon>Formicinae</taxon>
        <taxon>Lasius</taxon>
        <taxon>Lasius</taxon>
    </lineage>
</organism>
<comment type="caution">
    <text evidence="10">The sequence shown here is derived from an EMBL/GenBank/DDBJ whole genome shotgun (WGS) entry which is preliminary data.</text>
</comment>
<gene>
    <name evidence="10" type="ORF">RF55_14536</name>
</gene>
<reference evidence="10 11" key="1">
    <citation type="submission" date="2015-04" db="EMBL/GenBank/DDBJ databases">
        <title>Lasius niger genome sequencing.</title>
        <authorList>
            <person name="Konorov E.A."/>
            <person name="Nikitin M.A."/>
            <person name="Kirill M.V."/>
            <person name="Chang P."/>
        </authorList>
    </citation>
    <scope>NUCLEOTIDE SEQUENCE [LARGE SCALE GENOMIC DNA]</scope>
    <source>
        <tissue evidence="10">Whole</tissue>
    </source>
</reference>
<dbReference type="Gene3D" id="3.10.10.10">
    <property type="entry name" value="HIV Type 1 Reverse Transcriptase, subunit A, domain 1"/>
    <property type="match status" value="1"/>
</dbReference>
<dbReference type="Gene3D" id="3.30.70.270">
    <property type="match status" value="2"/>
</dbReference>
<dbReference type="PROSITE" id="PS50994">
    <property type="entry name" value="INTEGRASE"/>
    <property type="match status" value="1"/>
</dbReference>
<evidence type="ECO:0000259" key="8">
    <source>
        <dbReference type="PROSITE" id="PS50878"/>
    </source>
</evidence>
<keyword evidence="2" id="KW-0808">Transferase</keyword>
<dbReference type="FunFam" id="3.30.70.270:FF:000026">
    <property type="entry name" value="Transposon Ty3-G Gag-Pol polyprotein"/>
    <property type="match status" value="1"/>
</dbReference>
<keyword evidence="5" id="KW-0695">RNA-directed DNA polymerase</keyword>
<dbReference type="FunFam" id="3.10.20.370:FF:000001">
    <property type="entry name" value="Retrovirus-related Pol polyprotein from transposon 17.6-like protein"/>
    <property type="match status" value="1"/>
</dbReference>
<protein>
    <recommendedName>
        <fullName evidence="1">RNA-directed DNA polymerase</fullName>
        <ecNumber evidence="1">2.7.7.49</ecNumber>
    </recommendedName>
</protein>
<dbReference type="STRING" id="67767.A0A0J7K8C3"/>
<evidence type="ECO:0000313" key="10">
    <source>
        <dbReference type="EMBL" id="KMQ86466.1"/>
    </source>
</evidence>
<dbReference type="Gene3D" id="1.10.340.70">
    <property type="match status" value="1"/>
</dbReference>
<dbReference type="Gene3D" id="3.30.420.10">
    <property type="entry name" value="Ribonuclease H-like superfamily/Ribonuclease H"/>
    <property type="match status" value="2"/>
</dbReference>
<dbReference type="Proteomes" id="UP000036403">
    <property type="component" value="Unassembled WGS sequence"/>
</dbReference>
<dbReference type="FunFam" id="3.30.420.10:FF:000032">
    <property type="entry name" value="Retrovirus-related Pol polyprotein from transposon 297-like Protein"/>
    <property type="match status" value="1"/>
</dbReference>
<dbReference type="GO" id="GO:0015074">
    <property type="term" value="P:DNA integration"/>
    <property type="evidence" value="ECO:0007669"/>
    <property type="project" value="InterPro"/>
</dbReference>
<dbReference type="AlphaFoldDB" id="A0A0J7K8C3"/>
<dbReference type="InterPro" id="IPR012337">
    <property type="entry name" value="RNaseH-like_sf"/>
</dbReference>
<keyword evidence="4" id="KW-0378">Hydrolase</keyword>
<dbReference type="GO" id="GO:0003964">
    <property type="term" value="F:RNA-directed DNA polymerase activity"/>
    <property type="evidence" value="ECO:0007669"/>
    <property type="project" value="UniProtKB-KW"/>
</dbReference>
<evidence type="ECO:0000313" key="11">
    <source>
        <dbReference type="Proteomes" id="UP000036403"/>
    </source>
</evidence>
<dbReference type="InterPro" id="IPR000477">
    <property type="entry name" value="RT_dom"/>
</dbReference>
<dbReference type="OrthoDB" id="7693345at2759"/>
<dbReference type="Pfam" id="PF17919">
    <property type="entry name" value="RT_RNaseH_2"/>
    <property type="match status" value="1"/>
</dbReference>
<dbReference type="InterPro" id="IPR050951">
    <property type="entry name" value="Retrovirus_Pol_polyprotein"/>
</dbReference>
<feature type="compositionally biased region" description="Basic and acidic residues" evidence="7">
    <location>
        <begin position="802"/>
        <end position="826"/>
    </location>
</feature>
<evidence type="ECO:0000256" key="6">
    <source>
        <dbReference type="ARBA" id="ARBA00023268"/>
    </source>
</evidence>
<dbReference type="InterPro" id="IPR001584">
    <property type="entry name" value="Integrase_cat-core"/>
</dbReference>
<proteinExistence type="predicted"/>
<keyword evidence="6" id="KW-0511">Multifunctional enzyme</keyword>
<evidence type="ECO:0000256" key="5">
    <source>
        <dbReference type="ARBA" id="ARBA00022918"/>
    </source>
</evidence>
<evidence type="ECO:0000256" key="7">
    <source>
        <dbReference type="SAM" id="MobiDB-lite"/>
    </source>
</evidence>
<keyword evidence="4" id="KW-0255">Endonuclease</keyword>
<dbReference type="InterPro" id="IPR036397">
    <property type="entry name" value="RNaseH_sf"/>
</dbReference>
<evidence type="ECO:0000256" key="2">
    <source>
        <dbReference type="ARBA" id="ARBA00022695"/>
    </source>
</evidence>
<dbReference type="GO" id="GO:0042575">
    <property type="term" value="C:DNA polymerase complex"/>
    <property type="evidence" value="ECO:0007669"/>
    <property type="project" value="UniProtKB-ARBA"/>
</dbReference>
<dbReference type="Pfam" id="PF17921">
    <property type="entry name" value="Integrase_H2C2"/>
    <property type="match status" value="1"/>
</dbReference>
<feature type="domain" description="Integrase catalytic" evidence="9">
    <location>
        <begin position="520"/>
        <end position="689"/>
    </location>
</feature>
<dbReference type="Pfam" id="PF00078">
    <property type="entry name" value="RVT_1"/>
    <property type="match status" value="1"/>
</dbReference>
<keyword evidence="3" id="KW-0540">Nuclease</keyword>
<dbReference type="InterPro" id="IPR043502">
    <property type="entry name" value="DNA/RNA_pol_sf"/>
</dbReference>
<dbReference type="PaxDb" id="67767-A0A0J7K8C3"/>
<keyword evidence="2" id="KW-0548">Nucleotidyltransferase</keyword>
<dbReference type="CDD" id="cd01647">
    <property type="entry name" value="RT_LTR"/>
    <property type="match status" value="1"/>
</dbReference>
<keyword evidence="11" id="KW-1185">Reference proteome</keyword>
<dbReference type="SUPFAM" id="SSF53098">
    <property type="entry name" value="Ribonuclease H-like"/>
    <property type="match status" value="1"/>
</dbReference>
<evidence type="ECO:0000256" key="1">
    <source>
        <dbReference type="ARBA" id="ARBA00012493"/>
    </source>
</evidence>
<evidence type="ECO:0000256" key="4">
    <source>
        <dbReference type="ARBA" id="ARBA00022759"/>
    </source>
</evidence>
<dbReference type="InterPro" id="IPR041577">
    <property type="entry name" value="RT_RNaseH_2"/>
</dbReference>
<dbReference type="GO" id="GO:0003676">
    <property type="term" value="F:nucleic acid binding"/>
    <property type="evidence" value="ECO:0007669"/>
    <property type="project" value="InterPro"/>
</dbReference>
<dbReference type="GO" id="GO:0004519">
    <property type="term" value="F:endonuclease activity"/>
    <property type="evidence" value="ECO:0007669"/>
    <property type="project" value="UniProtKB-KW"/>
</dbReference>
<dbReference type="PROSITE" id="PS50878">
    <property type="entry name" value="RT_POL"/>
    <property type="match status" value="1"/>
</dbReference>
<dbReference type="SUPFAM" id="SSF56672">
    <property type="entry name" value="DNA/RNA polymerases"/>
    <property type="match status" value="1"/>
</dbReference>